<organism evidence="1 2">
    <name type="scientific">Klebsiella variicola</name>
    <dbReference type="NCBI Taxonomy" id="244366"/>
    <lineage>
        <taxon>Bacteria</taxon>
        <taxon>Pseudomonadati</taxon>
        <taxon>Pseudomonadota</taxon>
        <taxon>Gammaproteobacteria</taxon>
        <taxon>Enterobacterales</taxon>
        <taxon>Enterobacteriaceae</taxon>
        <taxon>Klebsiella/Raoultella group</taxon>
        <taxon>Klebsiella</taxon>
        <taxon>Klebsiella pneumoniae complex</taxon>
    </lineage>
</organism>
<dbReference type="Proteomes" id="UP000234412">
    <property type="component" value="Unassembled WGS sequence"/>
</dbReference>
<evidence type="ECO:0000313" key="2">
    <source>
        <dbReference type="Proteomes" id="UP000234412"/>
    </source>
</evidence>
<name>A0A2N4Z7H5_KLEVA</name>
<dbReference type="Gene3D" id="3.40.225.10">
    <property type="entry name" value="Class II aldolase/adducin N-terminal domain"/>
    <property type="match status" value="1"/>
</dbReference>
<sequence length="49" mass="5403">IDTAEKSAEVLVKVLSMGGMKQTITREELIALGKRFNVQPLQSALDLYP</sequence>
<dbReference type="EC" id="4.1.2.19" evidence="1"/>
<dbReference type="GO" id="GO:0008994">
    <property type="term" value="F:rhamnulose-1-phosphate aldolase activity"/>
    <property type="evidence" value="ECO:0007669"/>
    <property type="project" value="UniProtKB-EC"/>
</dbReference>
<dbReference type="SUPFAM" id="SSF53639">
    <property type="entry name" value="AraD/HMP-PK domain-like"/>
    <property type="match status" value="1"/>
</dbReference>
<reference evidence="1 2" key="2">
    <citation type="submission" date="2018-01" db="EMBL/GenBank/DDBJ databases">
        <title>Genomic study of Klebsiella pneumoniae.</title>
        <authorList>
            <person name="Yang Y."/>
            <person name="Bicalho R."/>
        </authorList>
    </citation>
    <scope>NUCLEOTIDE SEQUENCE [LARGE SCALE GENOMIC DNA]</scope>
    <source>
        <strain evidence="1 2">A8</strain>
    </source>
</reference>
<accession>A0A2N4Z7H5</accession>
<dbReference type="EMBL" id="PIDP01000044">
    <property type="protein sequence ID" value="PLM97397.1"/>
    <property type="molecule type" value="Genomic_DNA"/>
</dbReference>
<comment type="caution">
    <text evidence="1">The sequence shown here is derived from an EMBL/GenBank/DDBJ whole genome shotgun (WGS) entry which is preliminary data.</text>
</comment>
<keyword evidence="1" id="KW-0456">Lyase</keyword>
<gene>
    <name evidence="1" type="ORF">CWN47_03145</name>
</gene>
<protein>
    <submittedName>
        <fullName evidence="1">Rhamnulose-1-phosphate aldolase</fullName>
        <ecNumber evidence="1">4.1.2.19</ecNumber>
    </submittedName>
</protein>
<reference evidence="1 2" key="1">
    <citation type="submission" date="2017-11" db="EMBL/GenBank/DDBJ databases">
        <authorList>
            <person name="Han C.G."/>
        </authorList>
    </citation>
    <scope>NUCLEOTIDE SEQUENCE [LARGE SCALE GENOMIC DNA]</scope>
    <source>
        <strain evidence="1 2">A8</strain>
    </source>
</reference>
<proteinExistence type="predicted"/>
<dbReference type="AlphaFoldDB" id="A0A2N4Z7H5"/>
<feature type="non-terminal residue" evidence="1">
    <location>
        <position position="1"/>
    </location>
</feature>
<dbReference type="InterPro" id="IPR036409">
    <property type="entry name" value="Aldolase_II/adducin_N_sf"/>
</dbReference>
<evidence type="ECO:0000313" key="1">
    <source>
        <dbReference type="EMBL" id="PLM97397.1"/>
    </source>
</evidence>